<evidence type="ECO:0000313" key="4">
    <source>
        <dbReference type="Proteomes" id="UP000285092"/>
    </source>
</evidence>
<dbReference type="InterPro" id="IPR042099">
    <property type="entry name" value="ANL_N_sf"/>
</dbReference>
<organism evidence="3 4">
    <name type="scientific">Pelagerythrobacter aerophilus</name>
    <dbReference type="NCBI Taxonomy" id="2306995"/>
    <lineage>
        <taxon>Bacteria</taxon>
        <taxon>Pseudomonadati</taxon>
        <taxon>Pseudomonadota</taxon>
        <taxon>Alphaproteobacteria</taxon>
        <taxon>Sphingomonadales</taxon>
        <taxon>Erythrobacteraceae</taxon>
        <taxon>Pelagerythrobacter</taxon>
    </lineage>
</organism>
<sequence length="533" mass="57097">MVFMQMSKTRTEILRRLSEGDRAFLREEYSDVVTMFWDAVEACPEKLALIEGDRKLSYEQYGSAVAGLAARIGEIVPPSGRVAISIPNSIEANVAIFAALSAGAEISMVNAEYTPRELGVLFGIAEPDLVLAGGQNATVAGATAGSIGKPLAIVGEGGIAIEQLLETPPERPGLEITGESPCIIMFTGGSTGAPKGVRRSQSSEMSCIKAMQTAWPTRLYEEVWLNVAPVSHVWGLHMGCFNPVYGRAPLVIVPRFQPDVTAGLMEKHRVSVFSGGPAAIYQGLLAAPDADLSALWLCPGGGSVFSRQTLLRWEAKTGLPILEAFGMTEGGPLTAQPLDGSHKYGTAGLPLPGIEVAIAALDGSGKRLDPNENGEILIRGERVIEQYMGLPPCADDGWLPTGDIGCLTSDGFLTVVDRKKDMLIVAGFNVYPSEIEEVISQVPEVTDVAVISVPDDRKGEVPFAFVAIDQGAGITEKTLLNHCAEHLTNYKIPRAIVLLDELPKTPARKPDKKRLEKLARDFLRKQGNKITAK</sequence>
<dbReference type="PANTHER" id="PTHR43767:SF1">
    <property type="entry name" value="NONRIBOSOMAL PEPTIDE SYNTHASE PES1 (EUROFUNG)-RELATED"/>
    <property type="match status" value="1"/>
</dbReference>
<dbReference type="InterPro" id="IPR045851">
    <property type="entry name" value="AMP-bd_C_sf"/>
</dbReference>
<dbReference type="InterPro" id="IPR025110">
    <property type="entry name" value="AMP-bd_C"/>
</dbReference>
<dbReference type="EMBL" id="QXFK01000012">
    <property type="protein sequence ID" value="RIV80029.1"/>
    <property type="molecule type" value="Genomic_DNA"/>
</dbReference>
<dbReference type="Pfam" id="PF00501">
    <property type="entry name" value="AMP-binding"/>
    <property type="match status" value="1"/>
</dbReference>
<dbReference type="PANTHER" id="PTHR43767">
    <property type="entry name" value="LONG-CHAIN-FATTY-ACID--COA LIGASE"/>
    <property type="match status" value="1"/>
</dbReference>
<dbReference type="Proteomes" id="UP000285092">
    <property type="component" value="Unassembled WGS sequence"/>
</dbReference>
<evidence type="ECO:0000313" key="3">
    <source>
        <dbReference type="EMBL" id="RIV80029.1"/>
    </source>
</evidence>
<reference evidence="3 4" key="1">
    <citation type="submission" date="2018-08" db="EMBL/GenBank/DDBJ databases">
        <title>Altererythrobacter sp.Ery1 and Ery12, the genome sequencing of novel strains in genus Alterythrobacter.</title>
        <authorList>
            <person name="Cheng H."/>
            <person name="Wu Y.-H."/>
            <person name="Fang C."/>
            <person name="Xu X.-W."/>
        </authorList>
    </citation>
    <scope>NUCLEOTIDE SEQUENCE [LARGE SCALE GENOMIC DNA]</scope>
    <source>
        <strain evidence="3 4">Ery1</strain>
    </source>
</reference>
<dbReference type="Gene3D" id="3.30.300.30">
    <property type="match status" value="1"/>
</dbReference>
<evidence type="ECO:0000259" key="2">
    <source>
        <dbReference type="Pfam" id="PF13193"/>
    </source>
</evidence>
<dbReference type="InterPro" id="IPR050237">
    <property type="entry name" value="ATP-dep_AMP-bd_enzyme"/>
</dbReference>
<feature type="domain" description="AMP-dependent synthetase/ligase" evidence="1">
    <location>
        <begin position="36"/>
        <end position="387"/>
    </location>
</feature>
<protein>
    <submittedName>
        <fullName evidence="3">AMP-dependent synthetase</fullName>
    </submittedName>
</protein>
<dbReference type="Gene3D" id="3.40.50.12780">
    <property type="entry name" value="N-terminal domain of ligase-like"/>
    <property type="match status" value="1"/>
</dbReference>
<dbReference type="Pfam" id="PF13193">
    <property type="entry name" value="AMP-binding_C"/>
    <property type="match status" value="1"/>
</dbReference>
<feature type="domain" description="AMP-binding enzyme C-terminal" evidence="2">
    <location>
        <begin position="434"/>
        <end position="509"/>
    </location>
</feature>
<keyword evidence="4" id="KW-1185">Reference proteome</keyword>
<proteinExistence type="predicted"/>
<dbReference type="InterPro" id="IPR000873">
    <property type="entry name" value="AMP-dep_synth/lig_dom"/>
</dbReference>
<dbReference type="InterPro" id="IPR020845">
    <property type="entry name" value="AMP-binding_CS"/>
</dbReference>
<accession>A0A418NKI2</accession>
<comment type="caution">
    <text evidence="3">The sequence shown here is derived from an EMBL/GenBank/DDBJ whole genome shotgun (WGS) entry which is preliminary data.</text>
</comment>
<dbReference type="RefSeq" id="WP_082737147.1">
    <property type="nucleotide sequence ID" value="NZ_QXFK01000012.1"/>
</dbReference>
<gene>
    <name evidence="3" type="ORF">D2V04_03635</name>
</gene>
<dbReference type="SUPFAM" id="SSF56801">
    <property type="entry name" value="Acetyl-CoA synthetase-like"/>
    <property type="match status" value="1"/>
</dbReference>
<dbReference type="GO" id="GO:0016878">
    <property type="term" value="F:acid-thiol ligase activity"/>
    <property type="evidence" value="ECO:0007669"/>
    <property type="project" value="UniProtKB-ARBA"/>
</dbReference>
<name>A0A418NKI2_9SPHN</name>
<dbReference type="PROSITE" id="PS00455">
    <property type="entry name" value="AMP_BINDING"/>
    <property type="match status" value="1"/>
</dbReference>
<dbReference type="AlphaFoldDB" id="A0A418NKI2"/>
<dbReference type="OrthoDB" id="9803968at2"/>
<evidence type="ECO:0000259" key="1">
    <source>
        <dbReference type="Pfam" id="PF00501"/>
    </source>
</evidence>